<organism evidence="3 4">
    <name type="scientific">Protopolystoma xenopodis</name>
    <dbReference type="NCBI Taxonomy" id="117903"/>
    <lineage>
        <taxon>Eukaryota</taxon>
        <taxon>Metazoa</taxon>
        <taxon>Spiralia</taxon>
        <taxon>Lophotrochozoa</taxon>
        <taxon>Platyhelminthes</taxon>
        <taxon>Monogenea</taxon>
        <taxon>Polyopisthocotylea</taxon>
        <taxon>Polystomatidea</taxon>
        <taxon>Polystomatidae</taxon>
        <taxon>Protopolystoma</taxon>
    </lineage>
</organism>
<proteinExistence type="predicted"/>
<keyword evidence="2" id="KW-0963">Cytoplasm</keyword>
<keyword evidence="4" id="KW-1185">Reference proteome</keyword>
<reference evidence="3" key="1">
    <citation type="submission" date="2018-11" db="EMBL/GenBank/DDBJ databases">
        <authorList>
            <consortium name="Pathogen Informatics"/>
        </authorList>
    </citation>
    <scope>NUCLEOTIDE SEQUENCE</scope>
</reference>
<accession>A0A3S5AKQ9</accession>
<name>A0A3S5AKQ9_9PLAT</name>
<dbReference type="AlphaFoldDB" id="A0A3S5AKQ9"/>
<comment type="subcellular location">
    <subcellularLocation>
        <location evidence="1">Cytoplasm</location>
    </subcellularLocation>
</comment>
<dbReference type="InterPro" id="IPR039739">
    <property type="entry name" value="MAG2/RNF10"/>
</dbReference>
<evidence type="ECO:0000256" key="1">
    <source>
        <dbReference type="ARBA" id="ARBA00004496"/>
    </source>
</evidence>
<dbReference type="PANTHER" id="PTHR12983:SF9">
    <property type="entry name" value="E3 UBIQUITIN-PROTEIN LIGASE RNF10"/>
    <property type="match status" value="1"/>
</dbReference>
<gene>
    <name evidence="3" type="ORF">PXEA_LOCUS25273</name>
</gene>
<evidence type="ECO:0000313" key="4">
    <source>
        <dbReference type="Proteomes" id="UP000784294"/>
    </source>
</evidence>
<evidence type="ECO:0000256" key="2">
    <source>
        <dbReference type="ARBA" id="ARBA00022490"/>
    </source>
</evidence>
<dbReference type="GO" id="GO:0005737">
    <property type="term" value="C:cytoplasm"/>
    <property type="evidence" value="ECO:0007669"/>
    <property type="project" value="UniProtKB-SubCell"/>
</dbReference>
<dbReference type="GO" id="GO:0000976">
    <property type="term" value="F:transcription cis-regulatory region binding"/>
    <property type="evidence" value="ECO:0007669"/>
    <property type="project" value="TreeGrafter"/>
</dbReference>
<evidence type="ECO:0000313" key="3">
    <source>
        <dbReference type="EMBL" id="VEL31833.1"/>
    </source>
</evidence>
<comment type="caution">
    <text evidence="3">The sequence shown here is derived from an EMBL/GenBank/DDBJ whole genome shotgun (WGS) entry which is preliminary data.</text>
</comment>
<dbReference type="PANTHER" id="PTHR12983">
    <property type="entry name" value="RING FINGER 10 FAMILY MEMBER"/>
    <property type="match status" value="1"/>
</dbReference>
<dbReference type="EMBL" id="CAAALY010127008">
    <property type="protein sequence ID" value="VEL31833.1"/>
    <property type="molecule type" value="Genomic_DNA"/>
</dbReference>
<dbReference type="Proteomes" id="UP000784294">
    <property type="component" value="Unassembled WGS sequence"/>
</dbReference>
<dbReference type="GO" id="GO:0045944">
    <property type="term" value="P:positive regulation of transcription by RNA polymerase II"/>
    <property type="evidence" value="ECO:0007669"/>
    <property type="project" value="TreeGrafter"/>
</dbReference>
<protein>
    <submittedName>
        <fullName evidence="3">Uncharacterized protein</fullName>
    </submittedName>
</protein>
<dbReference type="OrthoDB" id="302966at2759"/>
<sequence length="106" mass="11891">MDKTTRERLRYLGHIPLGCPITIVELDLVAPILSKETLDFFAHVLDSRQAGRRKRAEHEQHLTKLKEISENRIPNLPPGFVLSGPATLDGKSTSIISNDFPLPIHT</sequence>